<feature type="transmembrane region" description="Helical" evidence="1">
    <location>
        <begin position="16"/>
        <end position="44"/>
    </location>
</feature>
<reference evidence="3" key="1">
    <citation type="journal article" date="2019" name="Int. J. Syst. Evol. Microbiol.">
        <title>The Global Catalogue of Microorganisms (GCM) 10K type strain sequencing project: providing services to taxonomists for standard genome sequencing and annotation.</title>
        <authorList>
            <consortium name="The Broad Institute Genomics Platform"/>
            <consortium name="The Broad Institute Genome Sequencing Center for Infectious Disease"/>
            <person name="Wu L."/>
            <person name="Ma J."/>
        </authorList>
    </citation>
    <scope>NUCLEOTIDE SEQUENCE [LARGE SCALE GENOMIC DNA]</scope>
    <source>
        <strain evidence="3">JCM 17839</strain>
    </source>
</reference>
<dbReference type="Proteomes" id="UP001500731">
    <property type="component" value="Unassembled WGS sequence"/>
</dbReference>
<evidence type="ECO:0008006" key="4">
    <source>
        <dbReference type="Google" id="ProtNLM"/>
    </source>
</evidence>
<feature type="transmembrane region" description="Helical" evidence="1">
    <location>
        <begin position="175"/>
        <end position="192"/>
    </location>
</feature>
<feature type="transmembrane region" description="Helical" evidence="1">
    <location>
        <begin position="102"/>
        <end position="130"/>
    </location>
</feature>
<keyword evidence="1" id="KW-0472">Membrane</keyword>
<proteinExistence type="predicted"/>
<organism evidence="2 3">
    <name type="scientific">Microbacterium panaciterrae</name>
    <dbReference type="NCBI Taxonomy" id="985759"/>
    <lineage>
        <taxon>Bacteria</taxon>
        <taxon>Bacillati</taxon>
        <taxon>Actinomycetota</taxon>
        <taxon>Actinomycetes</taxon>
        <taxon>Micrococcales</taxon>
        <taxon>Microbacteriaceae</taxon>
        <taxon>Microbacterium</taxon>
    </lineage>
</organism>
<dbReference type="Pfam" id="PF04854">
    <property type="entry name" value="DUF624"/>
    <property type="match status" value="1"/>
</dbReference>
<dbReference type="RefSeq" id="WP_345188013.1">
    <property type="nucleotide sequence ID" value="NZ_BAABGP010000018.1"/>
</dbReference>
<keyword evidence="1" id="KW-1133">Transmembrane helix</keyword>
<dbReference type="EMBL" id="BAABGP010000018">
    <property type="protein sequence ID" value="GAA4488183.1"/>
    <property type="molecule type" value="Genomic_DNA"/>
</dbReference>
<dbReference type="InterPro" id="IPR006938">
    <property type="entry name" value="DUF624"/>
</dbReference>
<gene>
    <name evidence="2" type="ORF">GCM10023171_27240</name>
</gene>
<evidence type="ECO:0000313" key="3">
    <source>
        <dbReference type="Proteomes" id="UP001500731"/>
    </source>
</evidence>
<comment type="caution">
    <text evidence="2">The sequence shown here is derived from an EMBL/GenBank/DDBJ whole genome shotgun (WGS) entry which is preliminary data.</text>
</comment>
<accession>A0ABP8PIX5</accession>
<evidence type="ECO:0000313" key="2">
    <source>
        <dbReference type="EMBL" id="GAA4488183.1"/>
    </source>
</evidence>
<feature type="transmembrane region" description="Helical" evidence="1">
    <location>
        <begin position="150"/>
        <end position="169"/>
    </location>
</feature>
<protein>
    <recommendedName>
        <fullName evidence="4">DUF624 domain-containing protein</fullName>
    </recommendedName>
</protein>
<keyword evidence="3" id="KW-1185">Reference proteome</keyword>
<evidence type="ECO:0000256" key="1">
    <source>
        <dbReference type="SAM" id="Phobius"/>
    </source>
</evidence>
<feature type="transmembrane region" description="Helical" evidence="1">
    <location>
        <begin position="75"/>
        <end position="96"/>
    </location>
</feature>
<name>A0ABP8PIX5_9MICO</name>
<keyword evidence="1" id="KW-0812">Transmembrane</keyword>
<sequence>MQIDPGSRTVQGLSTFLAFIALNLMFLLSCLPIVTIGAATSALFEVTIRYSDDESGRPVADYLPAFLRNFRRGSLAALTLLLPAALLGFSALFWFATPTLAGGVAGVAAVAAAVFLFAAFLHAMALVAVFQDGVRRTVRNAVLITAAEPLRTMGLLLIPVTLICVSILFPPFLVIVGTIGFSVGAYVAAHLFRSVHSRHHA</sequence>